<comment type="caution">
    <text evidence="4">The sequence shown here is derived from an EMBL/GenBank/DDBJ whole genome shotgun (WGS) entry which is preliminary data.</text>
</comment>
<feature type="transmembrane region" description="Helical" evidence="2">
    <location>
        <begin position="18"/>
        <end position="36"/>
    </location>
</feature>
<evidence type="ECO:0000256" key="2">
    <source>
        <dbReference type="SAM" id="Phobius"/>
    </source>
</evidence>
<keyword evidence="2" id="KW-0812">Transmembrane</keyword>
<dbReference type="PANTHER" id="PTHR43318:SF1">
    <property type="entry name" value="POLYSACCHARIDE BIOSYNTHESIS PROTEIN EPSC-RELATED"/>
    <property type="match status" value="1"/>
</dbReference>
<dbReference type="InterPro" id="IPR036291">
    <property type="entry name" value="NAD(P)-bd_dom_sf"/>
</dbReference>
<evidence type="ECO:0000313" key="5">
    <source>
        <dbReference type="Proteomes" id="UP001410394"/>
    </source>
</evidence>
<keyword evidence="2" id="KW-0472">Membrane</keyword>
<keyword evidence="2" id="KW-1133">Transmembrane helix</keyword>
<keyword evidence="5" id="KW-1185">Reference proteome</keyword>
<evidence type="ECO:0000313" key="4">
    <source>
        <dbReference type="EMBL" id="MEN3068234.1"/>
    </source>
</evidence>
<dbReference type="InterPro" id="IPR051203">
    <property type="entry name" value="Polysaccharide_Synthase-Rel"/>
</dbReference>
<proteinExistence type="inferred from homology"/>
<accession>A0ABU9YXG1</accession>
<evidence type="ECO:0000259" key="3">
    <source>
        <dbReference type="Pfam" id="PF02719"/>
    </source>
</evidence>
<feature type="domain" description="Polysaccharide biosynthesis protein CapD-like" evidence="3">
    <location>
        <begin position="297"/>
        <end position="578"/>
    </location>
</feature>
<gene>
    <name evidence="4" type="ORF">ABDB84_07060</name>
</gene>
<feature type="transmembrane region" description="Helical" evidence="2">
    <location>
        <begin position="88"/>
        <end position="109"/>
    </location>
</feature>
<dbReference type="RefSeq" id="WP_345919004.1">
    <property type="nucleotide sequence ID" value="NZ_JBDIVE010000003.1"/>
</dbReference>
<dbReference type="EMBL" id="JBDIVE010000003">
    <property type="protein sequence ID" value="MEN3068234.1"/>
    <property type="molecule type" value="Genomic_DNA"/>
</dbReference>
<feature type="transmembrane region" description="Helical" evidence="2">
    <location>
        <begin position="56"/>
        <end position="76"/>
    </location>
</feature>
<dbReference type="Proteomes" id="UP001410394">
    <property type="component" value="Unassembled WGS sequence"/>
</dbReference>
<organism evidence="4 5">
    <name type="scientific">Uliginosibacterium sediminicola</name>
    <dbReference type="NCBI Taxonomy" id="2024550"/>
    <lineage>
        <taxon>Bacteria</taxon>
        <taxon>Pseudomonadati</taxon>
        <taxon>Pseudomonadota</taxon>
        <taxon>Betaproteobacteria</taxon>
        <taxon>Rhodocyclales</taxon>
        <taxon>Zoogloeaceae</taxon>
        <taxon>Uliginosibacterium</taxon>
    </lineage>
</organism>
<dbReference type="PANTHER" id="PTHR43318">
    <property type="entry name" value="UDP-N-ACETYLGLUCOSAMINE 4,6-DEHYDRATASE"/>
    <property type="match status" value="1"/>
</dbReference>
<name>A0ABU9YXG1_9RHOO</name>
<dbReference type="CDD" id="cd05237">
    <property type="entry name" value="UDP_invert_4-6DH_SDR_e"/>
    <property type="match status" value="1"/>
</dbReference>
<comment type="similarity">
    <text evidence="1">Belongs to the polysaccharide synthase family.</text>
</comment>
<protein>
    <submittedName>
        <fullName evidence="4">Nucleoside-diphosphate sugar epimerase/dehydratase</fullName>
    </submittedName>
</protein>
<dbReference type="SUPFAM" id="SSF51735">
    <property type="entry name" value="NAD(P)-binding Rossmann-fold domains"/>
    <property type="match status" value="2"/>
</dbReference>
<dbReference type="Gene3D" id="3.40.50.720">
    <property type="entry name" value="NAD(P)-binding Rossmann-like Domain"/>
    <property type="match status" value="2"/>
</dbReference>
<evidence type="ECO:0000256" key="1">
    <source>
        <dbReference type="ARBA" id="ARBA00007430"/>
    </source>
</evidence>
<dbReference type="Pfam" id="PF13727">
    <property type="entry name" value="CoA_binding_3"/>
    <property type="match status" value="1"/>
</dbReference>
<dbReference type="Pfam" id="PF02719">
    <property type="entry name" value="Polysacc_synt_2"/>
    <property type="match status" value="1"/>
</dbReference>
<reference evidence="4 5" key="1">
    <citation type="journal article" date="2018" name="Int. J. Syst. Evol. Microbiol.">
        <title>Uliginosibacterium sediminicola sp. nov., isolated from freshwater sediment.</title>
        <authorList>
            <person name="Hwang W.M."/>
            <person name="Kim S.M."/>
            <person name="Kang K."/>
            <person name="Ahn T.Y."/>
        </authorList>
    </citation>
    <scope>NUCLEOTIDE SEQUENCE [LARGE SCALE GENOMIC DNA]</scope>
    <source>
        <strain evidence="4 5">M1-21</strain>
    </source>
</reference>
<dbReference type="InterPro" id="IPR003869">
    <property type="entry name" value="Polysac_CapD-like"/>
</dbReference>
<sequence>MSRASYDSQRSRHVARSFLVSGFDLLAVVLCWLAAYQLRFNFAVPADFAHTGWLSLAWVLPLHAVMFRVFGLYKGMWIFASLPDLVRIVRAIATAAVLAVAIVAMLHPIPPVPRSVLVSFPVFLLMAMGGARAAYRAWREYRLYGMLASSGKPALLIGVGDAAANVLRQLHRSSEWRIVGILDDNPNKLGRELMGQCVLGTVDELDVWAPRLKAQHVIVAMPTASNEARKRIFALCLKAGVHAMMVPTLSEMMRGGPRASAQDHGAFREVRMEDLLGRDPVAIDCPHLDGMIAGRTVLVTGAGGSIGSELCRQIALFRPAQLVAYEANEFALYQLVEEFSRRFPEVALVPVAGDVRDALWLDETFARYTPAVVFHAAAYKHVPLMEEDNAWQAITNNVLGTWRVAKAAAAHRVPKFVMISTDKAVNPTNVMGATKRLAEMICQCVQTETQDTAFCSVRFGNVLGSTGSVVPKFREQIAAGGPVTVTHPEITRYFMSIPEAAQLVLQAATMGKGGEIFVLDMGEPVKIANLARDMIRLSGASDVQIEFTGLRPGEKLYEELLADAEQTLPTHHAKLRVAQARCAEPAIVEEALAWARGTRVPPPAEIKRELRRWIPEYVPYQRPNLQVVAGAPRVAEGS</sequence>